<dbReference type="Pfam" id="PF00096">
    <property type="entry name" value="zf-C2H2"/>
    <property type="match status" value="2"/>
</dbReference>
<feature type="region of interest" description="Disordered" evidence="8">
    <location>
        <begin position="395"/>
        <end position="420"/>
    </location>
</feature>
<evidence type="ECO:0000256" key="4">
    <source>
        <dbReference type="ARBA" id="ARBA00022771"/>
    </source>
</evidence>
<keyword evidence="6" id="KW-0539">Nucleus</keyword>
<dbReference type="InterPro" id="IPR036236">
    <property type="entry name" value="Znf_C2H2_sf"/>
</dbReference>
<sequence>MHRLQNTQQLNTAHPMDNNCVDRGLDSVCLMVNVKDEDEEAVSVARHPHWSSFTFIKKENYEEAGRSCDSHPDAHTIKDSPDSPSGVNRTCKKRKRRKREEGDWPSSVVEAEGSGVDALWRCRLCQHCFSSSWELTGHCCMGIMGSEGGKVGTAPESSSSKGIEFCCPVCGDRFLRPTAFIMHKRSHVGQSHYVCGVCGRTLRTLQKLAAHRRLHTRAAVCRREGTSVAAHQKGQKHESVNSDGKGEETKEPDSSGDAVPSCAHLAAQVLQSPECLQCFMTFRDAETAERHLRFKHPAKYEQQIRGHTLFACSVCDQTFPSSRLLSAHQRTHSEWSLTTAGSEDPSQDCTPDSNVNLMADRHQVEECRKNGSISMSCIYCHITFTDPRTWERHMTAKHPAAPSSLAAPGTPPSSCSPPARASGGQQRPYCCLTCGERFIQESSLAKHCDEAHMQTDTTGDTDIG</sequence>
<evidence type="ECO:0000313" key="11">
    <source>
        <dbReference type="RefSeq" id="XP_031431798.1"/>
    </source>
</evidence>
<evidence type="ECO:0000256" key="1">
    <source>
        <dbReference type="ARBA" id="ARBA00004123"/>
    </source>
</evidence>
<dbReference type="Gene3D" id="3.30.160.60">
    <property type="entry name" value="Classic Zinc Finger"/>
    <property type="match status" value="3"/>
</dbReference>
<feature type="compositionally biased region" description="Basic and acidic residues" evidence="8">
    <location>
        <begin position="235"/>
        <end position="253"/>
    </location>
</feature>
<keyword evidence="2" id="KW-0479">Metal-binding</keyword>
<dbReference type="GO" id="GO:0008270">
    <property type="term" value="F:zinc ion binding"/>
    <property type="evidence" value="ECO:0007669"/>
    <property type="project" value="UniProtKB-KW"/>
</dbReference>
<evidence type="ECO:0000256" key="8">
    <source>
        <dbReference type="SAM" id="MobiDB-lite"/>
    </source>
</evidence>
<evidence type="ECO:0000256" key="3">
    <source>
        <dbReference type="ARBA" id="ARBA00022737"/>
    </source>
</evidence>
<feature type="domain" description="C2H2-type" evidence="9">
    <location>
        <begin position="193"/>
        <end position="216"/>
    </location>
</feature>
<dbReference type="PROSITE" id="PS50157">
    <property type="entry name" value="ZINC_FINGER_C2H2_2"/>
    <property type="match status" value="4"/>
</dbReference>
<name>A0A6P8FUX5_CLUHA</name>
<evidence type="ECO:0000256" key="7">
    <source>
        <dbReference type="PROSITE-ProRule" id="PRU00042"/>
    </source>
</evidence>
<dbReference type="GeneID" id="116222320"/>
<comment type="subcellular location">
    <subcellularLocation>
        <location evidence="1">Nucleus</location>
    </subcellularLocation>
</comment>
<organism evidence="10 11">
    <name type="scientific">Clupea harengus</name>
    <name type="common">Atlantic herring</name>
    <dbReference type="NCBI Taxonomy" id="7950"/>
    <lineage>
        <taxon>Eukaryota</taxon>
        <taxon>Metazoa</taxon>
        <taxon>Chordata</taxon>
        <taxon>Craniata</taxon>
        <taxon>Vertebrata</taxon>
        <taxon>Euteleostomi</taxon>
        <taxon>Actinopterygii</taxon>
        <taxon>Neopterygii</taxon>
        <taxon>Teleostei</taxon>
        <taxon>Clupei</taxon>
        <taxon>Clupeiformes</taxon>
        <taxon>Clupeoidei</taxon>
        <taxon>Clupeidae</taxon>
        <taxon>Clupea</taxon>
    </lineage>
</organism>
<dbReference type="GO" id="GO:0005634">
    <property type="term" value="C:nucleus"/>
    <property type="evidence" value="ECO:0007669"/>
    <property type="project" value="UniProtKB-SubCell"/>
</dbReference>
<dbReference type="KEGG" id="char:116222320"/>
<dbReference type="Pfam" id="PF13912">
    <property type="entry name" value="zf-C2H2_6"/>
    <property type="match status" value="1"/>
</dbReference>
<gene>
    <name evidence="11" type="primary">LOC116222320</name>
</gene>
<dbReference type="GO" id="GO:0000981">
    <property type="term" value="F:DNA-binding transcription factor activity, RNA polymerase II-specific"/>
    <property type="evidence" value="ECO:0007669"/>
    <property type="project" value="TreeGrafter"/>
</dbReference>
<keyword evidence="3" id="KW-0677">Repeat</keyword>
<keyword evidence="5" id="KW-0862">Zinc</keyword>
<proteinExistence type="predicted"/>
<dbReference type="SMART" id="SM00355">
    <property type="entry name" value="ZnF_C2H2"/>
    <property type="match status" value="6"/>
</dbReference>
<dbReference type="SUPFAM" id="SSF57667">
    <property type="entry name" value="beta-beta-alpha zinc fingers"/>
    <property type="match status" value="2"/>
</dbReference>
<dbReference type="PANTHER" id="PTHR24394">
    <property type="entry name" value="ZINC FINGER PROTEIN"/>
    <property type="match status" value="1"/>
</dbReference>
<keyword evidence="4 7" id="KW-0863">Zinc-finger</keyword>
<dbReference type="PROSITE" id="PS00028">
    <property type="entry name" value="ZINC_FINGER_C2H2_1"/>
    <property type="match status" value="5"/>
</dbReference>
<evidence type="ECO:0000256" key="6">
    <source>
        <dbReference type="ARBA" id="ARBA00023242"/>
    </source>
</evidence>
<feature type="compositionally biased region" description="Basic and acidic residues" evidence="8">
    <location>
        <begin position="66"/>
        <end position="81"/>
    </location>
</feature>
<dbReference type="OrthoDB" id="6910977at2759"/>
<accession>A0A6P8FUX5</accession>
<feature type="domain" description="C2H2-type" evidence="9">
    <location>
        <begin position="310"/>
        <end position="333"/>
    </location>
</feature>
<keyword evidence="10" id="KW-1185">Reference proteome</keyword>
<dbReference type="AlphaFoldDB" id="A0A6P8FUX5"/>
<feature type="domain" description="C2H2-type" evidence="9">
    <location>
        <begin position="429"/>
        <end position="457"/>
    </location>
</feature>
<evidence type="ECO:0000313" key="10">
    <source>
        <dbReference type="Proteomes" id="UP000515152"/>
    </source>
</evidence>
<feature type="region of interest" description="Disordered" evidence="8">
    <location>
        <begin position="225"/>
        <end position="259"/>
    </location>
</feature>
<evidence type="ECO:0000256" key="5">
    <source>
        <dbReference type="ARBA" id="ARBA00022833"/>
    </source>
</evidence>
<evidence type="ECO:0000256" key="2">
    <source>
        <dbReference type="ARBA" id="ARBA00022723"/>
    </source>
</evidence>
<dbReference type="Proteomes" id="UP000515152">
    <property type="component" value="Chromosome 11"/>
</dbReference>
<dbReference type="RefSeq" id="XP_031431798.1">
    <property type="nucleotide sequence ID" value="XM_031575938.2"/>
</dbReference>
<evidence type="ECO:0000259" key="9">
    <source>
        <dbReference type="PROSITE" id="PS50157"/>
    </source>
</evidence>
<feature type="region of interest" description="Disordered" evidence="8">
    <location>
        <begin position="66"/>
        <end position="106"/>
    </location>
</feature>
<reference evidence="11" key="1">
    <citation type="submission" date="2025-08" db="UniProtKB">
        <authorList>
            <consortium name="RefSeq"/>
        </authorList>
    </citation>
    <scope>IDENTIFICATION</scope>
</reference>
<dbReference type="PANTHER" id="PTHR24394:SF44">
    <property type="entry name" value="ZINC FINGER PROTEIN 271-LIKE"/>
    <property type="match status" value="1"/>
</dbReference>
<feature type="domain" description="C2H2-type" evidence="9">
    <location>
        <begin position="165"/>
        <end position="192"/>
    </location>
</feature>
<dbReference type="InterPro" id="IPR013087">
    <property type="entry name" value="Znf_C2H2_type"/>
</dbReference>
<protein>
    <submittedName>
        <fullName evidence="11">Zinc finger protein 135-like</fullName>
    </submittedName>
</protein>